<feature type="repeat" description="PPR" evidence="2">
    <location>
        <begin position="191"/>
        <end position="225"/>
    </location>
</feature>
<comment type="caution">
    <text evidence="3">The sequence shown here is derived from an EMBL/GenBank/DDBJ whole genome shotgun (WGS) entry which is preliminary data.</text>
</comment>
<evidence type="ECO:0000256" key="2">
    <source>
        <dbReference type="PROSITE-ProRule" id="PRU00708"/>
    </source>
</evidence>
<dbReference type="Gene3D" id="1.25.40.10">
    <property type="entry name" value="Tetratricopeptide repeat domain"/>
    <property type="match status" value="1"/>
</dbReference>
<dbReference type="InterPro" id="IPR002885">
    <property type="entry name" value="PPR_rpt"/>
</dbReference>
<evidence type="ECO:0000313" key="4">
    <source>
        <dbReference type="Proteomes" id="UP001415857"/>
    </source>
</evidence>
<evidence type="ECO:0000313" key="3">
    <source>
        <dbReference type="EMBL" id="KAK9271157.1"/>
    </source>
</evidence>
<sequence length="266" mass="30727">MLRYSPIPPPSLLLPRLHPHRSLHVSRPLHWKLRDEYKLTRPELIDRITRLLVLQRPNALNKLCFEFSDELLDGVLRNLKLNPKASLGFFKLALKQQKYRPNIKSYCKIVHILSRGRMFGETREYLNELVCLRKTNGSVSVVWDELVRVYGEFSFSPTVFDMILKVYAEKGMTKNALYVFDNMGKCGRVPSLRSCNSLLSNLVKNGECRTACQVYDQMIRVGFVPDVFTISIMVNAYCKDGRVGRAVEFVKELENSCFRTKCSDLP</sequence>
<keyword evidence="1" id="KW-0677">Repeat</keyword>
<keyword evidence="4" id="KW-1185">Reference proteome</keyword>
<gene>
    <name evidence="3" type="ORF">L1049_026746</name>
</gene>
<proteinExistence type="predicted"/>
<dbReference type="PANTHER" id="PTHR47932:SF44">
    <property type="entry name" value="MIOREX COMPLEX COMPONENT 1"/>
    <property type="match status" value="1"/>
</dbReference>
<protein>
    <recommendedName>
        <fullName evidence="5">Pentatricopeptide repeat-containing protein</fullName>
    </recommendedName>
</protein>
<feature type="repeat" description="PPR" evidence="2">
    <location>
        <begin position="156"/>
        <end position="190"/>
    </location>
</feature>
<accession>A0AAP0ND87</accession>
<feature type="repeat" description="PPR" evidence="2">
    <location>
        <begin position="226"/>
        <end position="260"/>
    </location>
</feature>
<evidence type="ECO:0000256" key="1">
    <source>
        <dbReference type="ARBA" id="ARBA00022737"/>
    </source>
</evidence>
<dbReference type="NCBIfam" id="TIGR00756">
    <property type="entry name" value="PPR"/>
    <property type="match status" value="3"/>
</dbReference>
<evidence type="ECO:0008006" key="5">
    <source>
        <dbReference type="Google" id="ProtNLM"/>
    </source>
</evidence>
<dbReference type="InterPro" id="IPR011990">
    <property type="entry name" value="TPR-like_helical_dom_sf"/>
</dbReference>
<dbReference type="PROSITE" id="PS51375">
    <property type="entry name" value="PPR"/>
    <property type="match status" value="3"/>
</dbReference>
<organism evidence="3 4">
    <name type="scientific">Liquidambar formosana</name>
    <name type="common">Formosan gum</name>
    <dbReference type="NCBI Taxonomy" id="63359"/>
    <lineage>
        <taxon>Eukaryota</taxon>
        <taxon>Viridiplantae</taxon>
        <taxon>Streptophyta</taxon>
        <taxon>Embryophyta</taxon>
        <taxon>Tracheophyta</taxon>
        <taxon>Spermatophyta</taxon>
        <taxon>Magnoliopsida</taxon>
        <taxon>eudicotyledons</taxon>
        <taxon>Gunneridae</taxon>
        <taxon>Pentapetalae</taxon>
        <taxon>Saxifragales</taxon>
        <taxon>Altingiaceae</taxon>
        <taxon>Liquidambar</taxon>
    </lineage>
</organism>
<dbReference type="AlphaFoldDB" id="A0AAP0ND87"/>
<reference evidence="3 4" key="1">
    <citation type="journal article" date="2024" name="Plant J.">
        <title>Genome sequences and population genomics reveal climatic adaptation and genomic divergence between two closely related sweetgum species.</title>
        <authorList>
            <person name="Xu W.Q."/>
            <person name="Ren C.Q."/>
            <person name="Zhang X.Y."/>
            <person name="Comes H.P."/>
            <person name="Liu X.H."/>
            <person name="Li Y.G."/>
            <person name="Kettle C.J."/>
            <person name="Jalonen R."/>
            <person name="Gaisberger H."/>
            <person name="Ma Y.Z."/>
            <person name="Qiu Y.X."/>
        </authorList>
    </citation>
    <scope>NUCLEOTIDE SEQUENCE [LARGE SCALE GENOMIC DNA]</scope>
    <source>
        <strain evidence="3">Hangzhou</strain>
    </source>
</reference>
<dbReference type="Proteomes" id="UP001415857">
    <property type="component" value="Unassembled WGS sequence"/>
</dbReference>
<dbReference type="PANTHER" id="PTHR47932">
    <property type="entry name" value="ATPASE EXPRESSION PROTEIN 3"/>
    <property type="match status" value="1"/>
</dbReference>
<name>A0AAP0ND87_LIQFO</name>
<dbReference type="Pfam" id="PF01535">
    <property type="entry name" value="PPR"/>
    <property type="match status" value="1"/>
</dbReference>
<dbReference type="EMBL" id="JBBPBK010000014">
    <property type="protein sequence ID" value="KAK9271157.1"/>
    <property type="molecule type" value="Genomic_DNA"/>
</dbReference>
<dbReference type="Pfam" id="PF13041">
    <property type="entry name" value="PPR_2"/>
    <property type="match status" value="1"/>
</dbReference>